<protein>
    <submittedName>
        <fullName evidence="3">Uncharacterized protein</fullName>
    </submittedName>
</protein>
<dbReference type="OrthoDB" id="272696at2759"/>
<name>A0A640KU59_LEITA</name>
<keyword evidence="2" id="KW-0732">Signal</keyword>
<feature type="chain" id="PRO_5024929272" evidence="2">
    <location>
        <begin position="29"/>
        <end position="374"/>
    </location>
</feature>
<proteinExistence type="predicted"/>
<sequence>MCASNGRAAARRCTTVSVLCAILFTACGLCLVATPHENAAEDVHRKGSSSSSSRGEYDGERRQDRTLHPFCGVEFAESYTVAIATTVPLERLPPMTQIGQLYVDSAADAVRVDQVYRGKRISFLVDNRRLRSFVFDAPSGTGAVQTEDGKDDADEDLRQRCHVFHLPHKVAPFCVPRRYIASSRESVVRGVPVTRLSGMERYDHTPLVEQSFYILNATDADAAAPMAIPWRIELSARSDLELSEIAGAPYDPPNWRFFGHPMLDELILSTGKGSHLQLWKAAYDLLTVDFYNYHPTKLNPDVFKVPPQCTAVLRKGTGTRSGAEEASASARHRPASWVVGEPPLELATMELFLLPWHVLQNASLGWNAAKKVDR</sequence>
<evidence type="ECO:0000256" key="1">
    <source>
        <dbReference type="SAM" id="MobiDB-lite"/>
    </source>
</evidence>
<keyword evidence="4" id="KW-1185">Reference proteome</keyword>
<gene>
    <name evidence="3" type="ORF">LtaPh_3515500</name>
</gene>
<dbReference type="AlphaFoldDB" id="A0A640KU59"/>
<dbReference type="EMBL" id="BLBS01000056">
    <property type="protein sequence ID" value="GET92655.1"/>
    <property type="molecule type" value="Genomic_DNA"/>
</dbReference>
<comment type="caution">
    <text evidence="3">The sequence shown here is derived from an EMBL/GenBank/DDBJ whole genome shotgun (WGS) entry which is preliminary data.</text>
</comment>
<dbReference type="PROSITE" id="PS51257">
    <property type="entry name" value="PROKAR_LIPOPROTEIN"/>
    <property type="match status" value="1"/>
</dbReference>
<dbReference type="VEuPathDB" id="TriTrypDB:LtaPh_3515500"/>
<dbReference type="Proteomes" id="UP000419144">
    <property type="component" value="Unassembled WGS sequence"/>
</dbReference>
<reference evidence="3" key="1">
    <citation type="submission" date="2019-11" db="EMBL/GenBank/DDBJ databases">
        <title>Leishmania tarentolae CDS.</title>
        <authorList>
            <person name="Goto Y."/>
            <person name="Yamagishi J."/>
        </authorList>
    </citation>
    <scope>NUCLEOTIDE SEQUENCE [LARGE SCALE GENOMIC DNA]</scope>
    <source>
        <strain evidence="3">Parrot Tar II</strain>
    </source>
</reference>
<feature type="signal peptide" evidence="2">
    <location>
        <begin position="1"/>
        <end position="28"/>
    </location>
</feature>
<organism evidence="3 4">
    <name type="scientific">Leishmania tarentolae</name>
    <name type="common">Sauroleishmania tarentolae</name>
    <dbReference type="NCBI Taxonomy" id="5689"/>
    <lineage>
        <taxon>Eukaryota</taxon>
        <taxon>Discoba</taxon>
        <taxon>Euglenozoa</taxon>
        <taxon>Kinetoplastea</taxon>
        <taxon>Metakinetoplastina</taxon>
        <taxon>Trypanosomatida</taxon>
        <taxon>Trypanosomatidae</taxon>
        <taxon>Leishmaniinae</taxon>
        <taxon>Leishmania</taxon>
        <taxon>lizard Leishmania</taxon>
    </lineage>
</organism>
<evidence type="ECO:0000313" key="3">
    <source>
        <dbReference type="EMBL" id="GET92655.1"/>
    </source>
</evidence>
<evidence type="ECO:0000313" key="4">
    <source>
        <dbReference type="Proteomes" id="UP000419144"/>
    </source>
</evidence>
<feature type="region of interest" description="Disordered" evidence="1">
    <location>
        <begin position="41"/>
        <end position="62"/>
    </location>
</feature>
<evidence type="ECO:0000256" key="2">
    <source>
        <dbReference type="SAM" id="SignalP"/>
    </source>
</evidence>
<accession>A0A640KU59</accession>